<evidence type="ECO:0000313" key="2">
    <source>
        <dbReference type="Proteomes" id="UP000326582"/>
    </source>
</evidence>
<gene>
    <name evidence="1" type="ORF">EJF14_40658</name>
</gene>
<accession>A0ACD0WMN9</accession>
<reference evidence="2" key="1">
    <citation type="journal article" date="2019" name="MBio">
        <title>Comparative genomics for the elucidation of multidrug resistance (MDR) in Candida lusitaniae.</title>
        <authorList>
            <person name="Kannan A."/>
            <person name="Asner S.A."/>
            <person name="Trachsel E."/>
            <person name="Kelly S."/>
            <person name="Parker J."/>
            <person name="Sanglard D."/>
        </authorList>
    </citation>
    <scope>NUCLEOTIDE SEQUENCE [LARGE SCALE GENOMIC DNA]</scope>
    <source>
        <strain evidence="2">P1</strain>
    </source>
</reference>
<organism evidence="1 2">
    <name type="scientific">Clavispora lusitaniae</name>
    <name type="common">Candida lusitaniae</name>
    <dbReference type="NCBI Taxonomy" id="36911"/>
    <lineage>
        <taxon>Eukaryota</taxon>
        <taxon>Fungi</taxon>
        <taxon>Dikarya</taxon>
        <taxon>Ascomycota</taxon>
        <taxon>Saccharomycotina</taxon>
        <taxon>Pichiomycetes</taxon>
        <taxon>Metschnikowiaceae</taxon>
        <taxon>Clavispora</taxon>
    </lineage>
</organism>
<keyword evidence="1" id="KW-0418">Kinase</keyword>
<sequence>MSRDQMSTEQLLPSAAVANERGFHIRNPTSGCLSFLHDSTTHIPFRDILWSTGDGATRHITYAARRGHKIQIESTDVIVPEGMDVMALAYPHSKPAPNILVVVNNFGGQGRAGERYRQHILPVLRAARATVTYMETQYARHAVDIGRELDIARYDMVVCCSGDGVPHEIINGFWEREDRATAFDKVAVTQLPCGSGNALSLSTHGSNDATKAALSMLKARRSKIDVMSVTQGTRTRLSFLSQAYGVIADSDIGTEHLRWMGPVRFELGVAQRLISKKKYPCELYVKYAARGSEVVRHFERVRKSNGEEESSEAEQYVVNSSRNGDSVPEPQAPPLSDPVPEDWEKVPAANLSIFYVGKMPYMSSDAQFFPAALPRDGLMDLVITTTDSSFLKMARLLMAVDSGAHVHAPEVHHAKIAAYRLIPLVDPNKNYISVDGESFPVEPMQVEVLPSLLTVLLHEGEYVDTNFAEQK</sequence>
<keyword evidence="2" id="KW-1185">Reference proteome</keyword>
<proteinExistence type="predicted"/>
<name>A0ACD0WMN9_CLALS</name>
<keyword evidence="1" id="KW-0808">Transferase</keyword>
<evidence type="ECO:0000313" key="1">
    <source>
        <dbReference type="EMBL" id="QFZ28614.1"/>
    </source>
</evidence>
<dbReference type="Proteomes" id="UP000326582">
    <property type="component" value="Chromosome 4"/>
</dbReference>
<dbReference type="EMBL" id="CP038487">
    <property type="protein sequence ID" value="QFZ28614.1"/>
    <property type="molecule type" value="Genomic_DNA"/>
</dbReference>
<protein>
    <submittedName>
        <fullName evidence="1">Sphingoid long chain base kinase</fullName>
    </submittedName>
</protein>